<accession>A0A6G1IJS2</accession>
<keyword evidence="3" id="KW-1185">Reference proteome</keyword>
<organism evidence="2 3">
    <name type="scientific">Lentithecium fluviatile CBS 122367</name>
    <dbReference type="NCBI Taxonomy" id="1168545"/>
    <lineage>
        <taxon>Eukaryota</taxon>
        <taxon>Fungi</taxon>
        <taxon>Dikarya</taxon>
        <taxon>Ascomycota</taxon>
        <taxon>Pezizomycotina</taxon>
        <taxon>Dothideomycetes</taxon>
        <taxon>Pleosporomycetidae</taxon>
        <taxon>Pleosporales</taxon>
        <taxon>Massarineae</taxon>
        <taxon>Lentitheciaceae</taxon>
        <taxon>Lentithecium</taxon>
    </lineage>
</organism>
<sequence length="185" mass="19938">MVTALQRSLLLAALPFLALGSRFQRRADPSTFQLYAYGEGFGGLSVFYADGYAYLGDPNLSNSTDAATVTFTATSTNEWLGSPNTTSVTNSTHSPTWSNVTLFIPETGASDTRVGFLDSNSTTTDVLTSAFRFYGQTAMFFGDSGTFETLWTSLQLENGIRALYWNDTSSGQTPLTLRSIAPSAP</sequence>
<gene>
    <name evidence="2" type="ORF">K458DRAFT_348843</name>
</gene>
<name>A0A6G1IJS2_9PLEO</name>
<dbReference type="EMBL" id="MU005613">
    <property type="protein sequence ID" value="KAF2678338.1"/>
    <property type="molecule type" value="Genomic_DNA"/>
</dbReference>
<feature type="chain" id="PRO_5026150156" evidence="1">
    <location>
        <begin position="21"/>
        <end position="185"/>
    </location>
</feature>
<reference evidence="2" key="1">
    <citation type="journal article" date="2020" name="Stud. Mycol.">
        <title>101 Dothideomycetes genomes: a test case for predicting lifestyles and emergence of pathogens.</title>
        <authorList>
            <person name="Haridas S."/>
            <person name="Albert R."/>
            <person name="Binder M."/>
            <person name="Bloem J."/>
            <person name="Labutti K."/>
            <person name="Salamov A."/>
            <person name="Andreopoulos B."/>
            <person name="Baker S."/>
            <person name="Barry K."/>
            <person name="Bills G."/>
            <person name="Bluhm B."/>
            <person name="Cannon C."/>
            <person name="Castanera R."/>
            <person name="Culley D."/>
            <person name="Daum C."/>
            <person name="Ezra D."/>
            <person name="Gonzalez J."/>
            <person name="Henrissat B."/>
            <person name="Kuo A."/>
            <person name="Liang C."/>
            <person name="Lipzen A."/>
            <person name="Lutzoni F."/>
            <person name="Magnuson J."/>
            <person name="Mondo S."/>
            <person name="Nolan M."/>
            <person name="Ohm R."/>
            <person name="Pangilinan J."/>
            <person name="Park H.-J."/>
            <person name="Ramirez L."/>
            <person name="Alfaro M."/>
            <person name="Sun H."/>
            <person name="Tritt A."/>
            <person name="Yoshinaga Y."/>
            <person name="Zwiers L.-H."/>
            <person name="Turgeon B."/>
            <person name="Goodwin S."/>
            <person name="Spatafora J."/>
            <person name="Crous P."/>
            <person name="Grigoriev I."/>
        </authorList>
    </citation>
    <scope>NUCLEOTIDE SEQUENCE</scope>
    <source>
        <strain evidence="2">CBS 122367</strain>
    </source>
</reference>
<dbReference type="Proteomes" id="UP000799291">
    <property type="component" value="Unassembled WGS sequence"/>
</dbReference>
<evidence type="ECO:0000313" key="2">
    <source>
        <dbReference type="EMBL" id="KAF2678338.1"/>
    </source>
</evidence>
<evidence type="ECO:0000256" key="1">
    <source>
        <dbReference type="SAM" id="SignalP"/>
    </source>
</evidence>
<protein>
    <submittedName>
        <fullName evidence="2">Uncharacterized protein</fullName>
    </submittedName>
</protein>
<keyword evidence="1" id="KW-0732">Signal</keyword>
<dbReference type="OrthoDB" id="5230873at2759"/>
<evidence type="ECO:0000313" key="3">
    <source>
        <dbReference type="Proteomes" id="UP000799291"/>
    </source>
</evidence>
<proteinExistence type="predicted"/>
<feature type="non-terminal residue" evidence="2">
    <location>
        <position position="185"/>
    </location>
</feature>
<feature type="signal peptide" evidence="1">
    <location>
        <begin position="1"/>
        <end position="20"/>
    </location>
</feature>
<dbReference type="AlphaFoldDB" id="A0A6G1IJS2"/>